<keyword evidence="7 9" id="KW-0129">CBS domain</keyword>
<comment type="subcellular location">
    <subcellularLocation>
        <location evidence="1">Cell membrane</location>
        <topology evidence="1">Multi-pass membrane protein</topology>
    </subcellularLocation>
</comment>
<organism evidence="14 15">
    <name type="scientific">Stygiobacter electus</name>
    <dbReference type="NCBI Taxonomy" id="3032292"/>
    <lineage>
        <taxon>Bacteria</taxon>
        <taxon>Pseudomonadati</taxon>
        <taxon>Ignavibacteriota</taxon>
        <taxon>Ignavibacteria</taxon>
        <taxon>Ignavibacteriales</taxon>
        <taxon>Melioribacteraceae</taxon>
        <taxon>Stygiobacter</taxon>
    </lineage>
</organism>
<dbReference type="PROSITE" id="PS51846">
    <property type="entry name" value="CNNM"/>
    <property type="match status" value="1"/>
</dbReference>
<dbReference type="InterPro" id="IPR046342">
    <property type="entry name" value="CBS_dom_sf"/>
</dbReference>
<dbReference type="Proteomes" id="UP001221302">
    <property type="component" value="Unassembled WGS sequence"/>
</dbReference>
<dbReference type="GO" id="GO:0005886">
    <property type="term" value="C:plasma membrane"/>
    <property type="evidence" value="ECO:0007669"/>
    <property type="project" value="UniProtKB-SubCell"/>
</dbReference>
<dbReference type="SUPFAM" id="SSF56176">
    <property type="entry name" value="FAD-binding/transporter-associated domain-like"/>
    <property type="match status" value="1"/>
</dbReference>
<comment type="similarity">
    <text evidence="2">Belongs to the UPF0053 family.</text>
</comment>
<dbReference type="Gene3D" id="3.10.580.10">
    <property type="entry name" value="CBS-domain"/>
    <property type="match status" value="1"/>
</dbReference>
<comment type="caution">
    <text evidence="14">The sequence shown here is derived from an EMBL/GenBank/DDBJ whole genome shotgun (WGS) entry which is preliminary data.</text>
</comment>
<keyword evidence="4 10" id="KW-0812">Transmembrane</keyword>
<evidence type="ECO:0000256" key="9">
    <source>
        <dbReference type="PROSITE-ProRule" id="PRU00703"/>
    </source>
</evidence>
<keyword evidence="8 10" id="KW-0472">Membrane</keyword>
<evidence type="ECO:0000256" key="10">
    <source>
        <dbReference type="PROSITE-ProRule" id="PRU01193"/>
    </source>
</evidence>
<dbReference type="Pfam" id="PF00571">
    <property type="entry name" value="CBS"/>
    <property type="match status" value="2"/>
</dbReference>
<gene>
    <name evidence="14" type="ORF">P0M35_04755</name>
</gene>
<keyword evidence="5" id="KW-0677">Repeat</keyword>
<keyword evidence="15" id="KW-1185">Reference proteome</keyword>
<evidence type="ECO:0000259" key="13">
    <source>
        <dbReference type="PROSITE" id="PS51846"/>
    </source>
</evidence>
<dbReference type="SUPFAM" id="SSF54631">
    <property type="entry name" value="CBS-domain pair"/>
    <property type="match status" value="1"/>
</dbReference>
<protein>
    <submittedName>
        <fullName evidence="14">Hemolysin family protein</fullName>
    </submittedName>
</protein>
<dbReference type="AlphaFoldDB" id="A0AAE3NZF5"/>
<dbReference type="InterPro" id="IPR000644">
    <property type="entry name" value="CBS_dom"/>
</dbReference>
<evidence type="ECO:0000256" key="2">
    <source>
        <dbReference type="ARBA" id="ARBA00006337"/>
    </source>
</evidence>
<dbReference type="Gene3D" id="3.30.465.10">
    <property type="match status" value="1"/>
</dbReference>
<evidence type="ECO:0000313" key="15">
    <source>
        <dbReference type="Proteomes" id="UP001221302"/>
    </source>
</evidence>
<accession>A0AAE3NZF5</accession>
<evidence type="ECO:0000256" key="5">
    <source>
        <dbReference type="ARBA" id="ARBA00022737"/>
    </source>
</evidence>
<dbReference type="SMART" id="SM01091">
    <property type="entry name" value="CorC_HlyC"/>
    <property type="match status" value="1"/>
</dbReference>
<evidence type="ECO:0000256" key="7">
    <source>
        <dbReference type="ARBA" id="ARBA00023122"/>
    </source>
</evidence>
<dbReference type="GO" id="GO:0050660">
    <property type="term" value="F:flavin adenine dinucleotide binding"/>
    <property type="evidence" value="ECO:0007669"/>
    <property type="project" value="InterPro"/>
</dbReference>
<sequence>MDISWSLDLIIIFICLFLSALFSASEIAIFSFDKKNLKEFKKDHLIIGKYLTELLNNSKKVLITILLSNTVVAVWASIVSVQLTLSLSEKYGYSKDAAIFTQIILLTILLLTVGEITPKIWANKYQKSALKIVIIPVYSFYILLYPISFLISILMNYLSKFISDKKSTTALIESEIKELADLSVEKGTIEADEHELINGIVSFKSVTAREIMTPRVDIAAVSVDSSFDELLNIINESGHSRIPLYEKDLDNIKGIIISKDLLPFIKDKEKAKNINLLKISREPIFVPSTKHINDLLHEFQEKKIHLAIVVDEYGGTAGLISLEDILEEIVGEIRDEHDKEENEILKISENCYQVLGKLSIDELNELLNENFSSENDDYDTIGGFVFNHAGKIPEKDYSFTFKNYKFTVKEILNNRINKVQIEKVES</sequence>
<dbReference type="PANTHER" id="PTHR22777:SF32">
    <property type="entry name" value="UPF0053 INNER MEMBRANE PROTEIN YFJD"/>
    <property type="match status" value="1"/>
</dbReference>
<dbReference type="FunFam" id="3.10.580.10:FF:000002">
    <property type="entry name" value="Magnesium/cobalt efflux protein CorC"/>
    <property type="match status" value="1"/>
</dbReference>
<feature type="domain" description="CBS" evidence="12">
    <location>
        <begin position="279"/>
        <end position="336"/>
    </location>
</feature>
<evidence type="ECO:0000256" key="8">
    <source>
        <dbReference type="ARBA" id="ARBA00023136"/>
    </source>
</evidence>
<dbReference type="PANTHER" id="PTHR22777">
    <property type="entry name" value="HEMOLYSIN-RELATED"/>
    <property type="match status" value="1"/>
</dbReference>
<feature type="transmembrane region" description="Helical" evidence="11">
    <location>
        <begin position="97"/>
        <end position="117"/>
    </location>
</feature>
<evidence type="ECO:0000256" key="6">
    <source>
        <dbReference type="ARBA" id="ARBA00022989"/>
    </source>
</evidence>
<dbReference type="CDD" id="cd04590">
    <property type="entry name" value="CBS_pair_CorC_HlyC_assoc"/>
    <property type="match status" value="1"/>
</dbReference>
<dbReference type="PROSITE" id="PS51371">
    <property type="entry name" value="CBS"/>
    <property type="match status" value="2"/>
</dbReference>
<name>A0AAE3NZF5_9BACT</name>
<dbReference type="InterPro" id="IPR002550">
    <property type="entry name" value="CNNM"/>
</dbReference>
<dbReference type="InterPro" id="IPR016169">
    <property type="entry name" value="FAD-bd_PCMH_sub2"/>
</dbReference>
<evidence type="ECO:0000256" key="11">
    <source>
        <dbReference type="SAM" id="Phobius"/>
    </source>
</evidence>
<dbReference type="Pfam" id="PF03471">
    <property type="entry name" value="CorC_HlyC"/>
    <property type="match status" value="1"/>
</dbReference>
<keyword evidence="3" id="KW-1003">Cell membrane</keyword>
<dbReference type="InterPro" id="IPR036318">
    <property type="entry name" value="FAD-bd_PCMH-like_sf"/>
</dbReference>
<evidence type="ECO:0000256" key="3">
    <source>
        <dbReference type="ARBA" id="ARBA00022475"/>
    </source>
</evidence>
<proteinExistence type="inferred from homology"/>
<dbReference type="Pfam" id="PF01595">
    <property type="entry name" value="CNNM"/>
    <property type="match status" value="1"/>
</dbReference>
<evidence type="ECO:0000259" key="12">
    <source>
        <dbReference type="PROSITE" id="PS51371"/>
    </source>
</evidence>
<feature type="transmembrane region" description="Helical" evidence="11">
    <location>
        <begin position="61"/>
        <end position="85"/>
    </location>
</feature>
<evidence type="ECO:0000313" key="14">
    <source>
        <dbReference type="EMBL" id="MDF1611450.1"/>
    </source>
</evidence>
<dbReference type="SMART" id="SM00116">
    <property type="entry name" value="CBS"/>
    <property type="match status" value="2"/>
</dbReference>
<evidence type="ECO:0000256" key="4">
    <source>
        <dbReference type="ARBA" id="ARBA00022692"/>
    </source>
</evidence>
<feature type="domain" description="CNNM transmembrane" evidence="13">
    <location>
        <begin position="1"/>
        <end position="193"/>
    </location>
</feature>
<feature type="domain" description="CBS" evidence="12">
    <location>
        <begin position="212"/>
        <end position="272"/>
    </location>
</feature>
<keyword evidence="6 10" id="KW-1133">Transmembrane helix</keyword>
<feature type="transmembrane region" description="Helical" evidence="11">
    <location>
        <begin position="129"/>
        <end position="158"/>
    </location>
</feature>
<feature type="transmembrane region" description="Helical" evidence="11">
    <location>
        <begin position="6"/>
        <end position="32"/>
    </location>
</feature>
<evidence type="ECO:0000256" key="1">
    <source>
        <dbReference type="ARBA" id="ARBA00004651"/>
    </source>
</evidence>
<dbReference type="InterPro" id="IPR044751">
    <property type="entry name" value="Ion_transp-like_CBS"/>
</dbReference>
<dbReference type="RefSeq" id="WP_321535217.1">
    <property type="nucleotide sequence ID" value="NZ_JARGDL010000004.1"/>
</dbReference>
<dbReference type="EMBL" id="JARGDL010000004">
    <property type="protein sequence ID" value="MDF1611450.1"/>
    <property type="molecule type" value="Genomic_DNA"/>
</dbReference>
<reference evidence="14" key="1">
    <citation type="submission" date="2023-03" db="EMBL/GenBank/DDBJ databases">
        <title>Stygiobacter electus gen. nov., sp. nov., facultatively anaerobic thermotolerant bacterium of the class Ignavibacteria from a well of Yessentuki mineral water deposit.</title>
        <authorList>
            <person name="Podosokorskaya O.A."/>
            <person name="Elcheninov A.G."/>
            <person name="Petrova N.F."/>
            <person name="Zavarzina D.G."/>
            <person name="Kublanov I.V."/>
            <person name="Merkel A.Y."/>
        </authorList>
    </citation>
    <scope>NUCLEOTIDE SEQUENCE</scope>
    <source>
        <strain evidence="14">09-Me</strain>
    </source>
</reference>
<dbReference type="InterPro" id="IPR005170">
    <property type="entry name" value="Transptr-assoc_dom"/>
</dbReference>